<feature type="region of interest" description="Disordered" evidence="1">
    <location>
        <begin position="497"/>
        <end position="522"/>
    </location>
</feature>
<comment type="caution">
    <text evidence="2">The sequence shown here is derived from an EMBL/GenBank/DDBJ whole genome shotgun (WGS) entry which is preliminary data.</text>
</comment>
<dbReference type="Proteomes" id="UP000629287">
    <property type="component" value="Unassembled WGS sequence"/>
</dbReference>
<dbReference type="GeneID" id="86828779"/>
<feature type="compositionally biased region" description="Low complexity" evidence="1">
    <location>
        <begin position="383"/>
        <end position="397"/>
    </location>
</feature>
<feature type="compositionally biased region" description="Pro residues" evidence="1">
    <location>
        <begin position="252"/>
        <end position="269"/>
    </location>
</feature>
<dbReference type="RefSeq" id="WP_050398178.1">
    <property type="nucleotide sequence ID" value="NZ_JADBGF010000001.1"/>
</dbReference>
<feature type="compositionally biased region" description="Gly residues" evidence="1">
    <location>
        <begin position="113"/>
        <end position="123"/>
    </location>
</feature>
<feature type="compositionally biased region" description="Pro residues" evidence="1">
    <location>
        <begin position="215"/>
        <end position="228"/>
    </location>
</feature>
<organism evidence="2 3">
    <name type="scientific">Streptomyces stelliscabiei</name>
    <dbReference type="NCBI Taxonomy" id="146820"/>
    <lineage>
        <taxon>Bacteria</taxon>
        <taxon>Bacillati</taxon>
        <taxon>Actinomycetota</taxon>
        <taxon>Actinomycetes</taxon>
        <taxon>Kitasatosporales</taxon>
        <taxon>Streptomycetaceae</taxon>
        <taxon>Streptomyces</taxon>
    </lineage>
</organism>
<accession>A0A8I0PAB4</accession>
<evidence type="ECO:0000256" key="1">
    <source>
        <dbReference type="SAM" id="MobiDB-lite"/>
    </source>
</evidence>
<proteinExistence type="predicted"/>
<dbReference type="EMBL" id="JADBGF010000001">
    <property type="protein sequence ID" value="MBE1598098.1"/>
    <property type="molecule type" value="Genomic_DNA"/>
</dbReference>
<feature type="region of interest" description="Disordered" evidence="1">
    <location>
        <begin position="184"/>
        <end position="341"/>
    </location>
</feature>
<evidence type="ECO:0000313" key="2">
    <source>
        <dbReference type="EMBL" id="MBE1598098.1"/>
    </source>
</evidence>
<evidence type="ECO:0000313" key="3">
    <source>
        <dbReference type="Proteomes" id="UP000629287"/>
    </source>
</evidence>
<feature type="region of interest" description="Disordered" evidence="1">
    <location>
        <begin position="1"/>
        <end position="147"/>
    </location>
</feature>
<sequence length="548" mass="54658">MTQSGQGEEPSARTAREGIVLPSDGGAPLHPSDLPPAPLPPAPAQPWDQQRQWGSEEAAAPAGHWNSAPSAPPAPEWGGQGTHDPYDPYGAQAAYGTQGGTPLPPEGSTGSEYGLGGYGGTGSGTPLPPAAGEAAPPQAPVDEGATQYIPYVPATGAMPMDEGATQYIPPVAAQAPAAEAATQFLPPVGPGALPPEASADATAYLGRVPDHGAGPLPPAGHPGQPPHTAPAGNPDAQPTQFIPPVAAQAPAQPQPYGAPGPRRPSPPQQQPDVFDSLFRSDAAAEGAAGATQQMPKIDHTAAPQPPRGPGGPSGHGGHGGHGGHAGRAGARRDGGGGGGGRTKSRVPLIALVGVGIAVLGIGAGALMAGSGDKDSPSDNKPVAATGAPEESESAAADPAKEQAVALDKLLADSGNSRNSVIKAVANIKTCTNLGQAATDLRDAAKQRNELVTRLGELSVDKLPDHEALTTSLTKAWQASASADDHYAAWADQSAGRKGCKKGQARPTGQTQAGNAASGTASAEKAKAAKLWNTIATTYGLTTRQAVQL</sequence>
<reference evidence="2 3" key="1">
    <citation type="submission" date="2020-10" db="EMBL/GenBank/DDBJ databases">
        <title>Sequencing the genomes of 1000 actinobacteria strains.</title>
        <authorList>
            <person name="Klenk H.-P."/>
        </authorList>
    </citation>
    <scope>NUCLEOTIDE SEQUENCE [LARGE SCALE GENOMIC DNA]</scope>
    <source>
        <strain evidence="2 3">DSM 41803</strain>
    </source>
</reference>
<dbReference type="OrthoDB" id="3763497at2"/>
<feature type="compositionally biased region" description="Polar residues" evidence="1">
    <location>
        <begin position="506"/>
        <end position="520"/>
    </location>
</feature>
<keyword evidence="3" id="KW-1185">Reference proteome</keyword>
<name>A0A8I0PAB4_9ACTN</name>
<protein>
    <submittedName>
        <fullName evidence="2">Uncharacterized protein</fullName>
    </submittedName>
</protein>
<feature type="compositionally biased region" description="Pro residues" evidence="1">
    <location>
        <begin position="33"/>
        <end position="44"/>
    </location>
</feature>
<feature type="region of interest" description="Disordered" evidence="1">
    <location>
        <begin position="369"/>
        <end position="398"/>
    </location>
</feature>
<dbReference type="AlphaFoldDB" id="A0A8I0PAB4"/>
<feature type="compositionally biased region" description="Gly residues" evidence="1">
    <location>
        <begin position="310"/>
        <end position="326"/>
    </location>
</feature>
<gene>
    <name evidence="2" type="ORF">H4687_004227</name>
</gene>